<dbReference type="AlphaFoldDB" id="F2N880"/>
<evidence type="ECO:0000256" key="6">
    <source>
        <dbReference type="ARBA" id="ARBA00023163"/>
    </source>
</evidence>
<dbReference type="HOGENOM" id="CLU_117621_0_3_11"/>
<keyword evidence="4 8" id="KW-0238">DNA-binding</keyword>
<proteinExistence type="predicted"/>
<keyword evidence="9" id="KW-1185">Reference proteome</keyword>
<name>F2N880_CORGP</name>
<sequence>MATGTLKKSFFREKGYGFITPDDAPEDGSKSDVFVHFSALQMDGFKSLDEGDRVEFELGEGKKPGETQAINVRKID</sequence>
<evidence type="ECO:0000313" key="8">
    <source>
        <dbReference type="EMBL" id="AEB07263.1"/>
    </source>
</evidence>
<dbReference type="OrthoDB" id="7477356at2"/>
<dbReference type="KEGG" id="cgo:Corgl_1157"/>
<dbReference type="GO" id="GO:0003677">
    <property type="term" value="F:DNA binding"/>
    <property type="evidence" value="ECO:0007669"/>
    <property type="project" value="UniProtKB-KW"/>
</dbReference>
<evidence type="ECO:0000259" key="7">
    <source>
        <dbReference type="PROSITE" id="PS51857"/>
    </source>
</evidence>
<feature type="domain" description="CSD" evidence="7">
    <location>
        <begin position="1"/>
        <end position="74"/>
    </location>
</feature>
<keyword evidence="2" id="KW-0963">Cytoplasm</keyword>
<dbReference type="STRING" id="700015.Corgl_1157"/>
<keyword evidence="3" id="KW-0805">Transcription regulation</keyword>
<dbReference type="PANTHER" id="PTHR46565">
    <property type="entry name" value="COLD SHOCK DOMAIN PROTEIN 2"/>
    <property type="match status" value="1"/>
</dbReference>
<dbReference type="PIRSF" id="PIRSF002599">
    <property type="entry name" value="Cold_shock_A"/>
    <property type="match status" value="1"/>
</dbReference>
<comment type="subcellular location">
    <subcellularLocation>
        <location evidence="1">Cytoplasm</location>
    </subcellularLocation>
</comment>
<protein>
    <submittedName>
        <fullName evidence="8">Cold-shock DNA-binding protein family</fullName>
    </submittedName>
</protein>
<dbReference type="Gene3D" id="2.40.50.140">
    <property type="entry name" value="Nucleic acid-binding proteins"/>
    <property type="match status" value="1"/>
</dbReference>
<dbReference type="PANTHER" id="PTHR46565:SF20">
    <property type="entry name" value="COLD SHOCK DOMAIN-CONTAINING PROTEIN 4"/>
    <property type="match status" value="1"/>
</dbReference>
<dbReference type="InterPro" id="IPR011129">
    <property type="entry name" value="CSD"/>
</dbReference>
<accession>F2N880</accession>
<keyword evidence="5" id="KW-0010">Activator</keyword>
<evidence type="ECO:0000256" key="2">
    <source>
        <dbReference type="ARBA" id="ARBA00022490"/>
    </source>
</evidence>
<evidence type="ECO:0000313" key="9">
    <source>
        <dbReference type="Proteomes" id="UP000006851"/>
    </source>
</evidence>
<evidence type="ECO:0000256" key="5">
    <source>
        <dbReference type="ARBA" id="ARBA00023159"/>
    </source>
</evidence>
<dbReference type="SUPFAM" id="SSF50249">
    <property type="entry name" value="Nucleic acid-binding proteins"/>
    <property type="match status" value="1"/>
</dbReference>
<evidence type="ECO:0000256" key="4">
    <source>
        <dbReference type="ARBA" id="ARBA00023125"/>
    </source>
</evidence>
<dbReference type="Pfam" id="PF00313">
    <property type="entry name" value="CSD"/>
    <property type="match status" value="1"/>
</dbReference>
<dbReference type="InterPro" id="IPR002059">
    <property type="entry name" value="CSP_DNA-bd"/>
</dbReference>
<dbReference type="GO" id="GO:0005737">
    <property type="term" value="C:cytoplasm"/>
    <property type="evidence" value="ECO:0007669"/>
    <property type="project" value="UniProtKB-SubCell"/>
</dbReference>
<organism evidence="8 9">
    <name type="scientific">Coriobacterium glomerans (strain ATCC 49209 / DSM 20642 / JCM 10262 / PW2)</name>
    <dbReference type="NCBI Taxonomy" id="700015"/>
    <lineage>
        <taxon>Bacteria</taxon>
        <taxon>Bacillati</taxon>
        <taxon>Actinomycetota</taxon>
        <taxon>Coriobacteriia</taxon>
        <taxon>Coriobacteriales</taxon>
        <taxon>Coriobacteriaceae</taxon>
        <taxon>Coriobacterium</taxon>
    </lineage>
</organism>
<dbReference type="InterPro" id="IPR012340">
    <property type="entry name" value="NA-bd_OB-fold"/>
</dbReference>
<keyword evidence="6" id="KW-0804">Transcription</keyword>
<dbReference type="eggNOG" id="COG1278">
    <property type="taxonomic scope" value="Bacteria"/>
</dbReference>
<dbReference type="PROSITE" id="PS51857">
    <property type="entry name" value="CSD_2"/>
    <property type="match status" value="1"/>
</dbReference>
<evidence type="ECO:0000256" key="3">
    <source>
        <dbReference type="ARBA" id="ARBA00023015"/>
    </source>
</evidence>
<dbReference type="RefSeq" id="WP_013709006.1">
    <property type="nucleotide sequence ID" value="NC_015389.1"/>
</dbReference>
<dbReference type="PRINTS" id="PR00050">
    <property type="entry name" value="COLDSHOCK"/>
</dbReference>
<evidence type="ECO:0000256" key="1">
    <source>
        <dbReference type="ARBA" id="ARBA00004496"/>
    </source>
</evidence>
<dbReference type="InterPro" id="IPR012156">
    <property type="entry name" value="Cold_shock_CspA"/>
</dbReference>
<dbReference type="EMBL" id="CP002628">
    <property type="protein sequence ID" value="AEB07263.1"/>
    <property type="molecule type" value="Genomic_DNA"/>
</dbReference>
<gene>
    <name evidence="8" type="ordered locus">Corgl_1157</name>
</gene>
<dbReference type="SMART" id="SM00357">
    <property type="entry name" value="CSP"/>
    <property type="match status" value="1"/>
</dbReference>
<dbReference type="Proteomes" id="UP000006851">
    <property type="component" value="Chromosome"/>
</dbReference>
<reference evidence="9" key="1">
    <citation type="journal article" date="2013" name="Stand. Genomic Sci.">
        <title>Complete genome sequence of Coriobacterium glomerans type strain (PW2(T)) from the midgut of Pyrrhocoris apterus L. (red soldier bug).</title>
        <authorList>
            <person name="Stackebrandt E."/>
            <person name="Zeytun A."/>
            <person name="Lapidus A."/>
            <person name="Nolan M."/>
            <person name="Lucas S."/>
            <person name="Hammon N."/>
            <person name="Deshpande S."/>
            <person name="Cheng J.F."/>
            <person name="Tapia R."/>
            <person name="Goodwin L.A."/>
            <person name="Pitluck S."/>
            <person name="Liolios K."/>
            <person name="Pagani I."/>
            <person name="Ivanova N."/>
            <person name="Mavromatis K."/>
            <person name="Mikhailova N."/>
            <person name="Huntemann M."/>
            <person name="Pati A."/>
            <person name="Chen A."/>
            <person name="Palaniappan K."/>
            <person name="Chang Y.J."/>
            <person name="Land M."/>
            <person name="Hauser L."/>
            <person name="Rohde M."/>
            <person name="Pukall R."/>
            <person name="Goker M."/>
            <person name="Detter J.C."/>
            <person name="Woyke T."/>
            <person name="Bristow J."/>
            <person name="Eisen J.A."/>
            <person name="Markowitz V."/>
            <person name="Hugenholtz P."/>
            <person name="Kyrpides N.C."/>
            <person name="Klenk H.P."/>
        </authorList>
    </citation>
    <scope>NUCLEOTIDE SEQUENCE</scope>
    <source>
        <strain evidence="9">ATCC 49209 / DSM 20642 / JCM 10262 / PW2</strain>
    </source>
</reference>